<comment type="caution">
    <text evidence="1">The sequence shown here is derived from an EMBL/GenBank/DDBJ whole genome shotgun (WGS) entry which is preliminary data.</text>
</comment>
<evidence type="ECO:0000313" key="2">
    <source>
        <dbReference type="Proteomes" id="UP001407347"/>
    </source>
</evidence>
<proteinExistence type="predicted"/>
<accession>A0ABU9ZZ71</accession>
<dbReference type="RefSeq" id="WP_165082771.1">
    <property type="nucleotide sequence ID" value="NZ_JAQYXP010000003.1"/>
</dbReference>
<dbReference type="Proteomes" id="UP001407347">
    <property type="component" value="Unassembled WGS sequence"/>
</dbReference>
<gene>
    <name evidence="1" type="ORF">PUR29_25490</name>
</gene>
<organism evidence="1 2">
    <name type="scientific">Methylobacterium ajmalii</name>
    <dbReference type="NCBI Taxonomy" id="2738439"/>
    <lineage>
        <taxon>Bacteria</taxon>
        <taxon>Pseudomonadati</taxon>
        <taxon>Pseudomonadota</taxon>
        <taxon>Alphaproteobacteria</taxon>
        <taxon>Hyphomicrobiales</taxon>
        <taxon>Methylobacteriaceae</taxon>
        <taxon>Methylobacterium</taxon>
    </lineage>
</organism>
<dbReference type="EMBL" id="JAQYXP010000003">
    <property type="protein sequence ID" value="MEN3236872.1"/>
    <property type="molecule type" value="Genomic_DNA"/>
</dbReference>
<keyword evidence="2" id="KW-1185">Reference proteome</keyword>
<evidence type="ECO:0000313" key="1">
    <source>
        <dbReference type="EMBL" id="MEN3236872.1"/>
    </source>
</evidence>
<protein>
    <submittedName>
        <fullName evidence="1">Uncharacterized protein</fullName>
    </submittedName>
</protein>
<name>A0ABU9ZZ71_9HYPH</name>
<sequence length="157" mass="17552">MFHVLYAACQHTGAYRRMSVVCFSYKACEAINKLHISVDGTEIIGAILLLCRSCGRYTPIRITVDIISLDYTLAADDYYALTIFKDLAGANLVNGKDQGAIRFMSEIPSRKRVSGFVMAGQPATTFRPYHSPKCSSRVAFRRMRNEMPLLQHHIGAT</sequence>
<reference evidence="1 2" key="1">
    <citation type="journal article" date="2023" name="PLoS ONE">
        <title>Complete genome assembly of Hawai'i environmental nontuberculous mycobacteria reveals unexpected co-isolation with methylobacteria.</title>
        <authorList>
            <person name="Hendrix J."/>
            <person name="Epperson L.E."/>
            <person name="Tong E.I."/>
            <person name="Chan Y.L."/>
            <person name="Hasan N.A."/>
            <person name="Dawrs S.N."/>
            <person name="Norton G.J."/>
            <person name="Virdi R."/>
            <person name="Crooks J.L."/>
            <person name="Chan E.D."/>
            <person name="Honda J.R."/>
            <person name="Strong M."/>
        </authorList>
    </citation>
    <scope>NUCLEOTIDE SEQUENCE [LARGE SCALE GENOMIC DNA]</scope>
    <source>
        <strain evidence="1 2">NJH_HI04-1</strain>
    </source>
</reference>